<accession>A0AAD9KIB4</accession>
<name>A0AAD9KIB4_RIDPI</name>
<organism evidence="1 2">
    <name type="scientific">Ridgeia piscesae</name>
    <name type="common">Tubeworm</name>
    <dbReference type="NCBI Taxonomy" id="27915"/>
    <lineage>
        <taxon>Eukaryota</taxon>
        <taxon>Metazoa</taxon>
        <taxon>Spiralia</taxon>
        <taxon>Lophotrochozoa</taxon>
        <taxon>Annelida</taxon>
        <taxon>Polychaeta</taxon>
        <taxon>Sedentaria</taxon>
        <taxon>Canalipalpata</taxon>
        <taxon>Sabellida</taxon>
        <taxon>Siboglinidae</taxon>
        <taxon>Ridgeia</taxon>
    </lineage>
</organism>
<reference evidence="1" key="1">
    <citation type="journal article" date="2023" name="Mol. Biol. Evol.">
        <title>Third-Generation Sequencing Reveals the Adaptive Role of the Epigenome in Three Deep-Sea Polychaetes.</title>
        <authorList>
            <person name="Perez M."/>
            <person name="Aroh O."/>
            <person name="Sun Y."/>
            <person name="Lan Y."/>
            <person name="Juniper S.K."/>
            <person name="Young C.R."/>
            <person name="Angers B."/>
            <person name="Qian P.Y."/>
        </authorList>
    </citation>
    <scope>NUCLEOTIDE SEQUENCE</scope>
    <source>
        <strain evidence="1">R07B-5</strain>
    </source>
</reference>
<dbReference type="Proteomes" id="UP001209878">
    <property type="component" value="Unassembled WGS sequence"/>
</dbReference>
<evidence type="ECO:0000313" key="1">
    <source>
        <dbReference type="EMBL" id="KAK2171734.1"/>
    </source>
</evidence>
<sequence>MFINVNSVSSPTPTSRVPNAAFWVILHRDKVHGEEAAHITPPHKSFCNIHNILQDLRRNVHNPVCPVSYRNHLIPVIQRDKLCKII</sequence>
<comment type="caution">
    <text evidence="1">The sequence shown here is derived from an EMBL/GenBank/DDBJ whole genome shotgun (WGS) entry which is preliminary data.</text>
</comment>
<dbReference type="AlphaFoldDB" id="A0AAD9KIB4"/>
<dbReference type="EMBL" id="JAODUO010001031">
    <property type="protein sequence ID" value="KAK2171734.1"/>
    <property type="molecule type" value="Genomic_DNA"/>
</dbReference>
<evidence type="ECO:0000313" key="2">
    <source>
        <dbReference type="Proteomes" id="UP001209878"/>
    </source>
</evidence>
<proteinExistence type="predicted"/>
<protein>
    <submittedName>
        <fullName evidence="1">Uncharacterized protein</fullName>
    </submittedName>
</protein>
<gene>
    <name evidence="1" type="ORF">NP493_1031g00026</name>
</gene>
<keyword evidence="2" id="KW-1185">Reference proteome</keyword>